<reference key="1">
    <citation type="journal article" date="2007" name="Nature">
        <title>The medaka draft genome and insights into vertebrate genome evolution.</title>
        <authorList>
            <person name="Kasahara M."/>
            <person name="Naruse K."/>
            <person name="Sasaki S."/>
            <person name="Nakatani Y."/>
            <person name="Qu W."/>
            <person name="Ahsan B."/>
            <person name="Yamada T."/>
            <person name="Nagayasu Y."/>
            <person name="Doi K."/>
            <person name="Kasai Y."/>
            <person name="Jindo T."/>
            <person name="Kobayashi D."/>
            <person name="Shimada A."/>
            <person name="Toyoda A."/>
            <person name="Kuroki Y."/>
            <person name="Fujiyama A."/>
            <person name="Sasaki T."/>
            <person name="Shimizu A."/>
            <person name="Asakawa S."/>
            <person name="Shimizu N."/>
            <person name="Hashimoto S."/>
            <person name="Yang J."/>
            <person name="Lee Y."/>
            <person name="Matsushima K."/>
            <person name="Sugano S."/>
            <person name="Sakaizumi M."/>
            <person name="Narita T."/>
            <person name="Ohishi K."/>
            <person name="Haga S."/>
            <person name="Ohta F."/>
            <person name="Nomoto H."/>
            <person name="Nogata K."/>
            <person name="Morishita T."/>
            <person name="Endo T."/>
            <person name="Shin-I T."/>
            <person name="Takeda H."/>
            <person name="Morishita S."/>
            <person name="Kohara Y."/>
        </authorList>
    </citation>
    <scope>NUCLEOTIDE SEQUENCE [LARGE SCALE GENOMIC DNA]</scope>
    <source>
        <strain>Hd-rR</strain>
    </source>
</reference>
<reference evidence="1 2" key="2">
    <citation type="submission" date="2017-04" db="EMBL/GenBank/DDBJ databases">
        <title>CpG methylation of centromeres and impact of large insertions on vertebrate speciation.</title>
        <authorList>
            <person name="Ichikawa K."/>
            <person name="Yoshimura J."/>
            <person name="Morishita S."/>
        </authorList>
    </citation>
    <scope>NUCLEOTIDE SEQUENCE</scope>
    <source>
        <strain evidence="1 2">HSOK</strain>
    </source>
</reference>
<evidence type="ECO:0000313" key="1">
    <source>
        <dbReference type="Ensembl" id="ENSORLP00015003071.1"/>
    </source>
</evidence>
<reference evidence="1" key="4">
    <citation type="submission" date="2025-09" db="UniProtKB">
        <authorList>
            <consortium name="Ensembl"/>
        </authorList>
    </citation>
    <scope>IDENTIFICATION</scope>
    <source>
        <strain evidence="1">HSOK</strain>
    </source>
</reference>
<dbReference type="Ensembl" id="ENSORLT00015009902.1">
    <property type="protein sequence ID" value="ENSORLP00015003071.1"/>
    <property type="gene ID" value="ENSORLG00015003776.1"/>
</dbReference>
<dbReference type="Gene3D" id="2.130.10.10">
    <property type="entry name" value="YVTN repeat-like/Quinoprotein amine dehydrogenase"/>
    <property type="match status" value="1"/>
</dbReference>
<dbReference type="InterPro" id="IPR036322">
    <property type="entry name" value="WD40_repeat_dom_sf"/>
</dbReference>
<dbReference type="SUPFAM" id="SSF50978">
    <property type="entry name" value="WD40 repeat-like"/>
    <property type="match status" value="1"/>
</dbReference>
<reference evidence="1" key="3">
    <citation type="submission" date="2025-08" db="UniProtKB">
        <authorList>
            <consortium name="Ensembl"/>
        </authorList>
    </citation>
    <scope>IDENTIFICATION</scope>
    <source>
        <strain evidence="1">HSOK</strain>
    </source>
</reference>
<proteinExistence type="predicted"/>
<accession>A0A3P9H5N0</accession>
<sequence length="78" mass="8453">SVERLSHGQDATVLGVVPGSPVLLSGCRGGLLRLWHCDSMASLGEVQGHDSPINVMTVTVELCHVQRATQNHFWSFQV</sequence>
<organism evidence="1 2">
    <name type="scientific">Oryzias latipes</name>
    <name type="common">Japanese rice fish</name>
    <name type="synonym">Japanese killifish</name>
    <dbReference type="NCBI Taxonomy" id="8090"/>
    <lineage>
        <taxon>Eukaryota</taxon>
        <taxon>Metazoa</taxon>
        <taxon>Chordata</taxon>
        <taxon>Craniata</taxon>
        <taxon>Vertebrata</taxon>
        <taxon>Euteleostomi</taxon>
        <taxon>Actinopterygii</taxon>
        <taxon>Neopterygii</taxon>
        <taxon>Teleostei</taxon>
        <taxon>Neoteleostei</taxon>
        <taxon>Acanthomorphata</taxon>
        <taxon>Ovalentaria</taxon>
        <taxon>Atherinomorphae</taxon>
        <taxon>Beloniformes</taxon>
        <taxon>Adrianichthyidae</taxon>
        <taxon>Oryziinae</taxon>
        <taxon>Oryzias</taxon>
    </lineage>
</organism>
<dbReference type="AlphaFoldDB" id="A0A3P9H5N0"/>
<dbReference type="Proteomes" id="UP000265200">
    <property type="component" value="Chromosome 23"/>
</dbReference>
<protein>
    <submittedName>
        <fullName evidence="1">Uncharacterized protein</fullName>
    </submittedName>
</protein>
<name>A0A3P9H5N0_ORYLA</name>
<dbReference type="InterPro" id="IPR015943">
    <property type="entry name" value="WD40/YVTN_repeat-like_dom_sf"/>
</dbReference>
<evidence type="ECO:0000313" key="2">
    <source>
        <dbReference type="Proteomes" id="UP000265200"/>
    </source>
</evidence>